<gene>
    <name evidence="1" type="ORF">C5612_04305</name>
</gene>
<dbReference type="AlphaFoldDB" id="A0A2S8HTI6"/>
<reference evidence="1 2" key="1">
    <citation type="submission" date="2018-02" db="EMBL/GenBank/DDBJ databases">
        <title>Draft genome sequencing of Pseudomonas frederiksbergensis 11-D3.</title>
        <authorList>
            <person name="Zheng B.-X."/>
        </authorList>
    </citation>
    <scope>NUCLEOTIDE SEQUENCE [LARGE SCALE GENOMIC DNA]</scope>
    <source>
        <strain evidence="1 2">11-D3</strain>
    </source>
</reference>
<proteinExistence type="predicted"/>
<name>A0A2S8HTI6_9PSED</name>
<protein>
    <submittedName>
        <fullName evidence="1">DUF1289 domain-containing protein</fullName>
    </submittedName>
</protein>
<dbReference type="PANTHER" id="PTHR35175">
    <property type="entry name" value="DUF1289 DOMAIN-CONTAINING PROTEIN"/>
    <property type="match status" value="1"/>
</dbReference>
<dbReference type="RefSeq" id="WP_105340210.1">
    <property type="nucleotide sequence ID" value="NZ_CP158820.1"/>
</dbReference>
<dbReference type="PANTHER" id="PTHR35175:SF2">
    <property type="entry name" value="DUF1289 DOMAIN-CONTAINING PROTEIN"/>
    <property type="match status" value="1"/>
</dbReference>
<dbReference type="Proteomes" id="UP000239687">
    <property type="component" value="Unassembled WGS sequence"/>
</dbReference>
<dbReference type="InterPro" id="IPR010710">
    <property type="entry name" value="DUF1289"/>
</dbReference>
<evidence type="ECO:0000313" key="1">
    <source>
        <dbReference type="EMBL" id="PQP05863.1"/>
    </source>
</evidence>
<dbReference type="Pfam" id="PF06945">
    <property type="entry name" value="DUF1289"/>
    <property type="match status" value="1"/>
</dbReference>
<accession>A0A2S8HTI6</accession>
<comment type="caution">
    <text evidence="1">The sequence shown here is derived from an EMBL/GenBank/DDBJ whole genome shotgun (WGS) entry which is preliminary data.</text>
</comment>
<evidence type="ECO:0000313" key="2">
    <source>
        <dbReference type="Proteomes" id="UP000239687"/>
    </source>
</evidence>
<dbReference type="EMBL" id="PUIN01000002">
    <property type="protein sequence ID" value="PQP05863.1"/>
    <property type="molecule type" value="Genomic_DNA"/>
</dbReference>
<organism evidence="1 2">
    <name type="scientific">Pseudomonas frederiksbergensis</name>
    <dbReference type="NCBI Taxonomy" id="104087"/>
    <lineage>
        <taxon>Bacteria</taxon>
        <taxon>Pseudomonadati</taxon>
        <taxon>Pseudomonadota</taxon>
        <taxon>Gammaproteobacteria</taxon>
        <taxon>Pseudomonadales</taxon>
        <taxon>Pseudomonadaceae</taxon>
        <taxon>Pseudomonas</taxon>
    </lineage>
</organism>
<sequence length="73" mass="8323">MSTPERERPVPSPCVSICALDEDDICTGCQRTVEEITRWSRMDNEERRKVLGLCHERAKSSGLIWMLPSKSDS</sequence>